<feature type="transmembrane region" description="Helical" evidence="5">
    <location>
        <begin position="493"/>
        <end position="514"/>
    </location>
</feature>
<dbReference type="PANTHER" id="PTHR23502:SF164">
    <property type="entry name" value="MAJOR FACILITATOR SUPERFAMILY (MFS) PROFILE DOMAIN-CONTAINING PROTEIN"/>
    <property type="match status" value="1"/>
</dbReference>
<feature type="transmembrane region" description="Helical" evidence="5">
    <location>
        <begin position="429"/>
        <end position="450"/>
    </location>
</feature>
<organism evidence="6 7">
    <name type="scientific">Penicillium oxalicum (strain 114-2 / CGMCC 5302)</name>
    <name type="common">Penicillium decumbens</name>
    <dbReference type="NCBI Taxonomy" id="933388"/>
    <lineage>
        <taxon>Eukaryota</taxon>
        <taxon>Fungi</taxon>
        <taxon>Dikarya</taxon>
        <taxon>Ascomycota</taxon>
        <taxon>Pezizomycotina</taxon>
        <taxon>Eurotiomycetes</taxon>
        <taxon>Eurotiomycetidae</taxon>
        <taxon>Eurotiales</taxon>
        <taxon>Aspergillaceae</taxon>
        <taxon>Penicillium</taxon>
    </lineage>
</organism>
<accession>S7ZFN3</accession>
<reference evidence="6 7" key="1">
    <citation type="journal article" date="2013" name="PLoS ONE">
        <title>Genomic and secretomic analyses reveal unique features of the lignocellulolytic enzyme system of Penicillium decumbens.</title>
        <authorList>
            <person name="Liu G."/>
            <person name="Zhang L."/>
            <person name="Wei X."/>
            <person name="Zou G."/>
            <person name="Qin Y."/>
            <person name="Ma L."/>
            <person name="Li J."/>
            <person name="Zheng H."/>
            <person name="Wang S."/>
            <person name="Wang C."/>
            <person name="Xun L."/>
            <person name="Zhao G.-P."/>
            <person name="Zhou Z."/>
            <person name="Qu Y."/>
        </authorList>
    </citation>
    <scope>NUCLEOTIDE SEQUENCE [LARGE SCALE GENOMIC DNA]</scope>
    <source>
        <strain evidence="7">114-2 / CGMCC 5302</strain>
    </source>
</reference>
<dbReference type="Gene3D" id="1.20.1250.20">
    <property type="entry name" value="MFS general substrate transporter like domains"/>
    <property type="match status" value="1"/>
</dbReference>
<dbReference type="PhylomeDB" id="S7ZFN3"/>
<dbReference type="GO" id="GO:0022857">
    <property type="term" value="F:transmembrane transporter activity"/>
    <property type="evidence" value="ECO:0007669"/>
    <property type="project" value="TreeGrafter"/>
</dbReference>
<dbReference type="SUPFAM" id="SSF103473">
    <property type="entry name" value="MFS general substrate transporter"/>
    <property type="match status" value="1"/>
</dbReference>
<dbReference type="OrthoDB" id="268400at2759"/>
<evidence type="ECO:0000256" key="3">
    <source>
        <dbReference type="ARBA" id="ARBA00022989"/>
    </source>
</evidence>
<feature type="transmembrane region" description="Helical" evidence="5">
    <location>
        <begin position="462"/>
        <end position="481"/>
    </location>
</feature>
<evidence type="ECO:0000313" key="7">
    <source>
        <dbReference type="Proteomes" id="UP000019376"/>
    </source>
</evidence>
<feature type="transmembrane region" description="Helical" evidence="5">
    <location>
        <begin position="107"/>
        <end position="125"/>
    </location>
</feature>
<evidence type="ECO:0000256" key="5">
    <source>
        <dbReference type="SAM" id="Phobius"/>
    </source>
</evidence>
<keyword evidence="2 5" id="KW-0812">Transmembrane</keyword>
<feature type="transmembrane region" description="Helical" evidence="5">
    <location>
        <begin position="81"/>
        <end position="100"/>
    </location>
</feature>
<dbReference type="HOGENOM" id="CLU_008455_13_4_1"/>
<evidence type="ECO:0000313" key="6">
    <source>
        <dbReference type="EMBL" id="EPS27466.1"/>
    </source>
</evidence>
<keyword evidence="3 5" id="KW-1133">Transmembrane helix</keyword>
<feature type="transmembrane region" description="Helical" evidence="5">
    <location>
        <begin position="210"/>
        <end position="230"/>
    </location>
</feature>
<dbReference type="eggNOG" id="KOG0255">
    <property type="taxonomic scope" value="Eukaryota"/>
</dbReference>
<dbReference type="EMBL" id="KB644410">
    <property type="protein sequence ID" value="EPS27466.1"/>
    <property type="molecule type" value="Genomic_DNA"/>
</dbReference>
<comment type="subcellular location">
    <subcellularLocation>
        <location evidence="1">Membrane</location>
        <topology evidence="1">Multi-pass membrane protein</topology>
    </subcellularLocation>
</comment>
<gene>
    <name evidence="6" type="ORF">PDE_02409</name>
</gene>
<evidence type="ECO:0000256" key="1">
    <source>
        <dbReference type="ARBA" id="ARBA00004141"/>
    </source>
</evidence>
<feature type="transmembrane region" description="Helical" evidence="5">
    <location>
        <begin position="397"/>
        <end position="417"/>
    </location>
</feature>
<keyword evidence="4 5" id="KW-0472">Membrane</keyword>
<protein>
    <recommendedName>
        <fullName evidence="8">Major facilitator superfamily (MFS) profile domain-containing protein</fullName>
    </recommendedName>
</protein>
<dbReference type="GO" id="GO:0005886">
    <property type="term" value="C:plasma membrane"/>
    <property type="evidence" value="ECO:0007669"/>
    <property type="project" value="TreeGrafter"/>
</dbReference>
<dbReference type="InterPro" id="IPR036259">
    <property type="entry name" value="MFS_trans_sf"/>
</dbReference>
<sequence>MDAKEAISNEEFVSGQVTLTAADGQIQKIPHPSQSPNDPLNWPIWRKRGLIFVCSLFSLTLVGRIGPFLETLIAEYAATNTVAEVVGLSTYPSLVMALALALGRRPVFLFCTVLLLGSTIAAALSKTFNAHLISRVLEGIATGATESLLPLMITEITFLHEREFWCLLGLLEYLKCSFLNFKLISCCGSFLEVSRDQNQGLSCGSYQTGWFYGLFAITTGVGLIFGFFAAPETRFERGIVNAGGRRIYTDAFGVTHIKNTEHGDEALDLRTQESGGLQDTPTSFVQQLKPFQGLTANAGKIFLDTYVQIAKALFSPGIIFAILLSSIASGIGIAISLTSSTVLIQGFHWSPSSVGLMNIGVIPAAIAAIFYAGWGGEKFSIWMARRHNGIHFAEQQLLPLIPPTIVGAAGLILYGFTAESPRSSFSWGVIMGWTLYQFDFISTIIITTSYASEAMPNNPGAALILVIGAKNVVSFGASYGLTPMVTRYGYRDAHLILMGIYLAIATFGVPVYLWRARKSAHYN</sequence>
<feature type="transmembrane region" description="Helical" evidence="5">
    <location>
        <begin position="318"/>
        <end position="344"/>
    </location>
</feature>
<proteinExistence type="predicted"/>
<name>S7ZFN3_PENO1</name>
<dbReference type="AlphaFoldDB" id="S7ZFN3"/>
<evidence type="ECO:0000256" key="2">
    <source>
        <dbReference type="ARBA" id="ARBA00022692"/>
    </source>
</evidence>
<evidence type="ECO:0008006" key="8">
    <source>
        <dbReference type="Google" id="ProtNLM"/>
    </source>
</evidence>
<dbReference type="PANTHER" id="PTHR23502">
    <property type="entry name" value="MAJOR FACILITATOR SUPERFAMILY"/>
    <property type="match status" value="1"/>
</dbReference>
<feature type="transmembrane region" description="Helical" evidence="5">
    <location>
        <begin position="50"/>
        <end position="69"/>
    </location>
</feature>
<dbReference type="STRING" id="933388.S7ZFN3"/>
<dbReference type="Proteomes" id="UP000019376">
    <property type="component" value="Unassembled WGS sequence"/>
</dbReference>
<evidence type="ECO:0000256" key="4">
    <source>
        <dbReference type="ARBA" id="ARBA00023136"/>
    </source>
</evidence>
<keyword evidence="7" id="KW-1185">Reference proteome</keyword>
<feature type="transmembrane region" description="Helical" evidence="5">
    <location>
        <begin position="356"/>
        <end position="376"/>
    </location>
</feature>